<keyword evidence="2" id="KW-1185">Reference proteome</keyword>
<dbReference type="InterPro" id="IPR036397">
    <property type="entry name" value="RNaseH_sf"/>
</dbReference>
<dbReference type="GeneID" id="107433041"/>
<organism evidence="2 3">
    <name type="scientific">Ziziphus jujuba</name>
    <name type="common">Chinese jujube</name>
    <name type="synonym">Ziziphus sativa</name>
    <dbReference type="NCBI Taxonomy" id="326968"/>
    <lineage>
        <taxon>Eukaryota</taxon>
        <taxon>Viridiplantae</taxon>
        <taxon>Streptophyta</taxon>
        <taxon>Embryophyta</taxon>
        <taxon>Tracheophyta</taxon>
        <taxon>Spermatophyta</taxon>
        <taxon>Magnoliopsida</taxon>
        <taxon>eudicotyledons</taxon>
        <taxon>Gunneridae</taxon>
        <taxon>Pentapetalae</taxon>
        <taxon>rosids</taxon>
        <taxon>fabids</taxon>
        <taxon>Rosales</taxon>
        <taxon>Rhamnaceae</taxon>
        <taxon>Paliureae</taxon>
        <taxon>Ziziphus</taxon>
    </lineage>
</organism>
<dbReference type="Gene3D" id="3.30.420.10">
    <property type="entry name" value="Ribonuclease H-like superfamily/Ribonuclease H"/>
    <property type="match status" value="1"/>
</dbReference>
<sequence length="263" mass="29683">MCTLSPPCFPPNRISKPPLNNVSLPIEFPFIPEKYPEAETEGMASMDKHHHHPFREHEHHHRDHTSSVTAVSFKSDRDDEPFTNEDLQAIDAALQSASKRPRPSSSHNHDDDDNHNYGPDPPTGGGSRRRLPSSILASQEPNPFSLSTCRANLRMRYPVMKFGGQITYSRTVAEVEAAAMELLKTVEAKNREVGEAIVGFDIEWRPTFKKVLEGSGKGSDPRFDITELPNRENGFSFYKFFFEVVFLVSRLFICLTSLACHTL</sequence>
<evidence type="ECO:0000313" key="3">
    <source>
        <dbReference type="RefSeq" id="XP_060668562.1"/>
    </source>
</evidence>
<feature type="compositionally biased region" description="Basic residues" evidence="1">
    <location>
        <begin position="53"/>
        <end position="63"/>
    </location>
</feature>
<accession>A0ABM3ZVT4</accession>
<evidence type="ECO:0000256" key="1">
    <source>
        <dbReference type="SAM" id="MobiDB-lite"/>
    </source>
</evidence>
<feature type="region of interest" description="Disordered" evidence="1">
    <location>
        <begin position="96"/>
        <end position="142"/>
    </location>
</feature>
<gene>
    <name evidence="3" type="primary">LOC107433041</name>
</gene>
<dbReference type="Proteomes" id="UP001652623">
    <property type="component" value="Chromosome 11"/>
</dbReference>
<protein>
    <submittedName>
        <fullName evidence="3">Uncharacterized protein LOC107433041 isoform X1</fullName>
    </submittedName>
</protein>
<reference evidence="3" key="1">
    <citation type="submission" date="2025-08" db="UniProtKB">
        <authorList>
            <consortium name="RefSeq"/>
        </authorList>
    </citation>
    <scope>IDENTIFICATION</scope>
    <source>
        <tissue evidence="3">Seedling</tissue>
    </source>
</reference>
<evidence type="ECO:0000313" key="2">
    <source>
        <dbReference type="Proteomes" id="UP001652623"/>
    </source>
</evidence>
<dbReference type="RefSeq" id="XP_060668562.1">
    <property type="nucleotide sequence ID" value="XM_060812579.1"/>
</dbReference>
<name>A0ABM3ZVT4_ZIZJJ</name>
<proteinExistence type="predicted"/>
<feature type="region of interest" description="Disordered" evidence="1">
    <location>
        <begin position="53"/>
        <end position="82"/>
    </location>
</feature>